<name>A0A126Q014_ALTMA</name>
<keyword evidence="1" id="KW-0472">Membrane</keyword>
<evidence type="ECO:0000256" key="1">
    <source>
        <dbReference type="SAM" id="Phobius"/>
    </source>
</evidence>
<dbReference type="Proteomes" id="UP000063991">
    <property type="component" value="Chromosome"/>
</dbReference>
<evidence type="ECO:0000313" key="2">
    <source>
        <dbReference type="EMBL" id="AMJ98561.1"/>
    </source>
</evidence>
<accession>A0A126Q014</accession>
<gene>
    <name evidence="2" type="ORF">AVL55_10495</name>
</gene>
<keyword evidence="1" id="KW-1133">Transmembrane helix</keyword>
<feature type="transmembrane region" description="Helical" evidence="1">
    <location>
        <begin position="12"/>
        <end position="29"/>
    </location>
</feature>
<evidence type="ECO:0000313" key="3">
    <source>
        <dbReference type="Proteomes" id="UP000063991"/>
    </source>
</evidence>
<reference evidence="2 3" key="1">
    <citation type="submission" date="2015-12" db="EMBL/GenBank/DDBJ databases">
        <authorList>
            <person name="Shamseldin A."/>
            <person name="Moawad H."/>
            <person name="Abd El-Rahim W.M."/>
            <person name="Sadowsky M.J."/>
        </authorList>
    </citation>
    <scope>NUCLEOTIDE SEQUENCE [LARGE SCALE GENOMIC DNA]</scope>
    <source>
        <strain evidence="2 3">D7</strain>
    </source>
</reference>
<dbReference type="EMBL" id="CP014323">
    <property type="protein sequence ID" value="AMJ98561.1"/>
    <property type="molecule type" value="Genomic_DNA"/>
</dbReference>
<dbReference type="AlphaFoldDB" id="A0A126Q014"/>
<protein>
    <submittedName>
        <fullName evidence="2">Uncharacterized protein</fullName>
    </submittedName>
</protein>
<dbReference type="RefSeq" id="WP_061095099.1">
    <property type="nucleotide sequence ID" value="NZ_CP014323.1"/>
</dbReference>
<proteinExistence type="predicted"/>
<keyword evidence="1" id="KW-0812">Transmembrane</keyword>
<organism evidence="2 3">
    <name type="scientific">Alteromonas macleodii</name>
    <name type="common">Pseudoalteromonas macleodii</name>
    <dbReference type="NCBI Taxonomy" id="28108"/>
    <lineage>
        <taxon>Bacteria</taxon>
        <taxon>Pseudomonadati</taxon>
        <taxon>Pseudomonadota</taxon>
        <taxon>Gammaproteobacteria</taxon>
        <taxon>Alteromonadales</taxon>
        <taxon>Alteromonadaceae</taxon>
        <taxon>Alteromonas/Salinimonas group</taxon>
        <taxon>Alteromonas</taxon>
    </lineage>
</organism>
<sequence>MFEIEKTMKRLNLILPIVAIVGLVSLIGHQSENYSSRVIWNVSKDLSVKYFDIKETLGNPQNFSKVLEASIIKKDQSILDLLVVDEMVVVENHAQEYTELVELLPNIENLVHVHKNSDDSNSYVAGGIKILSVEEKDGEFGVFYGPVSKNLVHSLQRRLDGGIENEDTDLTGLVRFNRVEEFGGHFILGLYPRKMVSEN</sequence>